<comment type="caution">
    <text evidence="2">The sequence shown here is derived from an EMBL/GenBank/DDBJ whole genome shotgun (WGS) entry which is preliminary data.</text>
</comment>
<reference evidence="2" key="1">
    <citation type="submission" date="2018-11" db="EMBL/GenBank/DDBJ databases">
        <authorList>
            <consortium name="Pathogen Informatics"/>
        </authorList>
    </citation>
    <scope>NUCLEOTIDE SEQUENCE</scope>
</reference>
<dbReference type="EMBL" id="CAAALY010008994">
    <property type="protein sequence ID" value="VEL10434.1"/>
    <property type="molecule type" value="Genomic_DNA"/>
</dbReference>
<organism evidence="2 3">
    <name type="scientific">Protopolystoma xenopodis</name>
    <dbReference type="NCBI Taxonomy" id="117903"/>
    <lineage>
        <taxon>Eukaryota</taxon>
        <taxon>Metazoa</taxon>
        <taxon>Spiralia</taxon>
        <taxon>Lophotrochozoa</taxon>
        <taxon>Platyhelminthes</taxon>
        <taxon>Monogenea</taxon>
        <taxon>Polyopisthocotylea</taxon>
        <taxon>Polystomatidea</taxon>
        <taxon>Polystomatidae</taxon>
        <taxon>Protopolystoma</taxon>
    </lineage>
</organism>
<feature type="compositionally biased region" description="Acidic residues" evidence="1">
    <location>
        <begin position="35"/>
        <end position="49"/>
    </location>
</feature>
<accession>A0A448WFE4</accession>
<keyword evidence="3" id="KW-1185">Reference proteome</keyword>
<evidence type="ECO:0000313" key="2">
    <source>
        <dbReference type="EMBL" id="VEL10434.1"/>
    </source>
</evidence>
<protein>
    <submittedName>
        <fullName evidence="2">Uncharacterized protein</fullName>
    </submittedName>
</protein>
<name>A0A448WFE4_9PLAT</name>
<gene>
    <name evidence="2" type="ORF">PXEA_LOCUS3874</name>
</gene>
<feature type="region of interest" description="Disordered" evidence="1">
    <location>
        <begin position="23"/>
        <end position="63"/>
    </location>
</feature>
<evidence type="ECO:0000256" key="1">
    <source>
        <dbReference type="SAM" id="MobiDB-lite"/>
    </source>
</evidence>
<dbReference type="AlphaFoldDB" id="A0A448WFE4"/>
<dbReference type="Proteomes" id="UP000784294">
    <property type="component" value="Unassembled WGS sequence"/>
</dbReference>
<proteinExistence type="predicted"/>
<evidence type="ECO:0000313" key="3">
    <source>
        <dbReference type="Proteomes" id="UP000784294"/>
    </source>
</evidence>
<sequence>MKLWKESQSALYPGQFGLFVSGVSSMRPSAPHDQETDEAGQNEHDEEAADDGHRVSGRLAESGFREEHQSCKWVGVGGDGAESLAGFGLAAGPSVADLRVADWRERRRV</sequence>